<evidence type="ECO:0008006" key="4">
    <source>
        <dbReference type="Google" id="ProtNLM"/>
    </source>
</evidence>
<dbReference type="Ensembl" id="ENSPMGT00000013730.1">
    <property type="protein sequence ID" value="ENSPMGP00000012865.1"/>
    <property type="gene ID" value="ENSPMGG00000010603.1"/>
</dbReference>
<protein>
    <recommendedName>
        <fullName evidence="4">Ciliary neurotrophic factor</fullName>
    </recommendedName>
</protein>
<dbReference type="STRING" id="409849.ENSPMGP00000012865"/>
<evidence type="ECO:0000256" key="1">
    <source>
        <dbReference type="SAM" id="MobiDB-lite"/>
    </source>
</evidence>
<dbReference type="InterPro" id="IPR000151">
    <property type="entry name" value="Ciliary_neurotrophic_fac_CNTF"/>
</dbReference>
<evidence type="ECO:0000313" key="2">
    <source>
        <dbReference type="Ensembl" id="ENSPMGP00000012865.1"/>
    </source>
</evidence>
<dbReference type="Pfam" id="PF01110">
    <property type="entry name" value="CNTF"/>
    <property type="match status" value="1"/>
</dbReference>
<accession>A0A3B4A815</accession>
<dbReference type="GO" id="GO:0005127">
    <property type="term" value="F:ciliary neurotrophic factor receptor binding"/>
    <property type="evidence" value="ECO:0007669"/>
    <property type="project" value="InterPro"/>
</dbReference>
<feature type="region of interest" description="Disordered" evidence="1">
    <location>
        <begin position="1"/>
        <end position="23"/>
    </location>
</feature>
<feature type="compositionally biased region" description="Gly residues" evidence="1">
    <location>
        <begin position="14"/>
        <end position="23"/>
    </location>
</feature>
<dbReference type="InterPro" id="IPR009079">
    <property type="entry name" value="4_helix_cytokine-like_core"/>
</dbReference>
<dbReference type="GO" id="GO:0070120">
    <property type="term" value="P:ciliary neurotrophic factor-mediated signaling pathway"/>
    <property type="evidence" value="ECO:0007669"/>
    <property type="project" value="InterPro"/>
</dbReference>
<proteinExistence type="predicted"/>
<dbReference type="PANTHER" id="PTHR15196">
    <property type="entry name" value="CILIARY NEUROTROPHIC FACTOR"/>
    <property type="match status" value="1"/>
</dbReference>
<reference evidence="2" key="1">
    <citation type="submission" date="2025-08" db="UniProtKB">
        <authorList>
            <consortium name="Ensembl"/>
        </authorList>
    </citation>
    <scope>IDENTIFICATION</scope>
</reference>
<sequence>MSEDPPEQEEQRGSGAGLPGSGTGQAGRAVALARLLHRECSHLLQLFVRRVSLYVNYTPDGGRIVSLSAASEEPSTEEQVLVMHSALRQCLGLIHCVILKEEEEWGELEGDYESMRKNVHQRLEYLLHTTKALMETEETILEVTPDHQCTEEVDGSAGVFALKMWTYRVLLELVHWADHAANTLYKLQSEREEKDQN</sequence>
<dbReference type="GO" id="GO:0043524">
    <property type="term" value="P:negative regulation of neuron apoptotic process"/>
    <property type="evidence" value="ECO:0007669"/>
    <property type="project" value="InterPro"/>
</dbReference>
<dbReference type="PANTHER" id="PTHR15196:SF1">
    <property type="entry name" value="CILIARY NEUROTROPHIC FACTOR"/>
    <property type="match status" value="1"/>
</dbReference>
<dbReference type="Gene3D" id="1.20.1250.10">
    <property type="match status" value="1"/>
</dbReference>
<reference evidence="2" key="2">
    <citation type="submission" date="2025-09" db="UniProtKB">
        <authorList>
            <consortium name="Ensembl"/>
        </authorList>
    </citation>
    <scope>IDENTIFICATION</scope>
</reference>
<dbReference type="Proteomes" id="UP000261520">
    <property type="component" value="Unplaced"/>
</dbReference>
<keyword evidence="3" id="KW-1185">Reference proteome</keyword>
<evidence type="ECO:0000313" key="3">
    <source>
        <dbReference type="Proteomes" id="UP000261520"/>
    </source>
</evidence>
<name>A0A3B4A815_9GOBI</name>
<dbReference type="AlphaFoldDB" id="A0A3B4A815"/>
<organism evidence="2 3">
    <name type="scientific">Periophthalmus magnuspinnatus</name>
    <dbReference type="NCBI Taxonomy" id="409849"/>
    <lineage>
        <taxon>Eukaryota</taxon>
        <taxon>Metazoa</taxon>
        <taxon>Chordata</taxon>
        <taxon>Craniata</taxon>
        <taxon>Vertebrata</taxon>
        <taxon>Euteleostomi</taxon>
        <taxon>Actinopterygii</taxon>
        <taxon>Neopterygii</taxon>
        <taxon>Teleostei</taxon>
        <taxon>Neoteleostei</taxon>
        <taxon>Acanthomorphata</taxon>
        <taxon>Gobiaria</taxon>
        <taxon>Gobiiformes</taxon>
        <taxon>Gobioidei</taxon>
        <taxon>Gobiidae</taxon>
        <taxon>Oxudercinae</taxon>
        <taxon>Periophthalmus</taxon>
    </lineage>
</organism>